<dbReference type="EMBL" id="JAJOMB010000004">
    <property type="protein sequence ID" value="MCD5311297.1"/>
    <property type="molecule type" value="Genomic_DNA"/>
</dbReference>
<sequence>MSAPEKIILADGAALANAAAARLITELVDAQAARGQAHIVLTGGSNGGALLKAVAASPARDVVDWTRVDLWWGDERFLPAGDAERNETQAREYLLDALPLEPKRVHVMAPSDGTYGDDVDAAAAAYAAELEAAGNPAFDVLMLGVGPDGHVASLFPGHPGYAVTSGTVIAVRESPKPPPVRISLTLGAIGNARQVWLLAGGEGKAEAVAGALGDVDLPAGAVRGTERTLWLLDRAAASKL</sequence>
<dbReference type="PANTHER" id="PTHR11054">
    <property type="entry name" value="6-PHOSPHOGLUCONOLACTONASE"/>
    <property type="match status" value="1"/>
</dbReference>
<accession>A0A9X1N9Y3</accession>
<dbReference type="Proteomes" id="UP001138997">
    <property type="component" value="Unassembled WGS sequence"/>
</dbReference>
<proteinExistence type="inferred from homology"/>
<dbReference type="InterPro" id="IPR037171">
    <property type="entry name" value="NagB/RpiA_transferase-like"/>
</dbReference>
<dbReference type="PANTHER" id="PTHR11054:SF0">
    <property type="entry name" value="6-PHOSPHOGLUCONOLACTONASE"/>
    <property type="match status" value="1"/>
</dbReference>
<feature type="domain" description="Glucosamine/galactosamine-6-phosphate isomerase" evidence="8">
    <location>
        <begin position="11"/>
        <end position="230"/>
    </location>
</feature>
<evidence type="ECO:0000313" key="9">
    <source>
        <dbReference type="EMBL" id="MCD5311297.1"/>
    </source>
</evidence>
<evidence type="ECO:0000259" key="8">
    <source>
        <dbReference type="Pfam" id="PF01182"/>
    </source>
</evidence>
<evidence type="ECO:0000256" key="1">
    <source>
        <dbReference type="ARBA" id="ARBA00000832"/>
    </source>
</evidence>
<evidence type="ECO:0000256" key="6">
    <source>
        <dbReference type="ARBA" id="ARBA00020337"/>
    </source>
</evidence>
<dbReference type="InterPro" id="IPR039104">
    <property type="entry name" value="6PGL"/>
</dbReference>
<dbReference type="CDD" id="cd01400">
    <property type="entry name" value="6PGL"/>
    <property type="match status" value="1"/>
</dbReference>
<dbReference type="NCBIfam" id="TIGR01198">
    <property type="entry name" value="pgl"/>
    <property type="match status" value="1"/>
</dbReference>
<keyword evidence="10" id="KW-1185">Reference proteome</keyword>
<dbReference type="GO" id="GO:0006098">
    <property type="term" value="P:pentose-phosphate shunt"/>
    <property type="evidence" value="ECO:0007669"/>
    <property type="project" value="InterPro"/>
</dbReference>
<evidence type="ECO:0000313" key="10">
    <source>
        <dbReference type="Proteomes" id="UP001138997"/>
    </source>
</evidence>
<comment type="similarity">
    <text evidence="4 7">Belongs to the glucosamine/galactosamine-6-phosphate isomerase family. 6-phosphogluconolactonase subfamily.</text>
</comment>
<reference evidence="9" key="1">
    <citation type="submission" date="2021-11" db="EMBL/GenBank/DDBJ databases">
        <title>Streptomyces corallinus and Kineosporia corallina sp. nov., two new coral-derived marine actinobacteria.</title>
        <authorList>
            <person name="Buangrab K."/>
            <person name="Sutthacheep M."/>
            <person name="Yeemin T."/>
            <person name="Harunari E."/>
            <person name="Igarashi Y."/>
            <person name="Sripreechasak P."/>
            <person name="Kanchanasin P."/>
            <person name="Tanasupawat S."/>
            <person name="Phongsopitanun W."/>
        </authorList>
    </citation>
    <scope>NUCLEOTIDE SEQUENCE</scope>
    <source>
        <strain evidence="9">JCM 31032</strain>
    </source>
</reference>
<evidence type="ECO:0000256" key="4">
    <source>
        <dbReference type="ARBA" id="ARBA00010662"/>
    </source>
</evidence>
<evidence type="ECO:0000256" key="2">
    <source>
        <dbReference type="ARBA" id="ARBA00002681"/>
    </source>
</evidence>
<dbReference type="GO" id="GO:0005975">
    <property type="term" value="P:carbohydrate metabolic process"/>
    <property type="evidence" value="ECO:0007669"/>
    <property type="project" value="UniProtKB-UniRule"/>
</dbReference>
<dbReference type="EC" id="3.1.1.31" evidence="5 7"/>
<evidence type="ECO:0000256" key="3">
    <source>
        <dbReference type="ARBA" id="ARBA00004961"/>
    </source>
</evidence>
<gene>
    <name evidence="7 9" type="primary">pgl</name>
    <name evidence="9" type="ORF">LR394_10335</name>
</gene>
<name>A0A9X1N9Y3_9ACTN</name>
<dbReference type="Gene3D" id="3.40.50.1360">
    <property type="match status" value="1"/>
</dbReference>
<comment type="catalytic activity">
    <reaction evidence="1 7">
        <text>6-phospho-D-glucono-1,5-lactone + H2O = 6-phospho-D-gluconate + H(+)</text>
        <dbReference type="Rhea" id="RHEA:12556"/>
        <dbReference type="ChEBI" id="CHEBI:15377"/>
        <dbReference type="ChEBI" id="CHEBI:15378"/>
        <dbReference type="ChEBI" id="CHEBI:57955"/>
        <dbReference type="ChEBI" id="CHEBI:58759"/>
        <dbReference type="EC" id="3.1.1.31"/>
    </reaction>
</comment>
<comment type="function">
    <text evidence="2 7">Hydrolysis of 6-phosphogluconolactone to 6-phosphogluconate.</text>
</comment>
<evidence type="ECO:0000256" key="7">
    <source>
        <dbReference type="RuleBase" id="RU365095"/>
    </source>
</evidence>
<dbReference type="InterPro" id="IPR006148">
    <property type="entry name" value="Glc/Gal-6P_isomerase"/>
</dbReference>
<dbReference type="SUPFAM" id="SSF100950">
    <property type="entry name" value="NagB/RpiA/CoA transferase-like"/>
    <property type="match status" value="1"/>
</dbReference>
<dbReference type="InterPro" id="IPR005900">
    <property type="entry name" value="6-phosphogluconolactonase_DevB"/>
</dbReference>
<protein>
    <recommendedName>
        <fullName evidence="6 7">6-phosphogluconolactonase</fullName>
        <shortName evidence="7">6PGL</shortName>
        <ecNumber evidence="5 7">3.1.1.31</ecNumber>
    </recommendedName>
</protein>
<dbReference type="RefSeq" id="WP_231440475.1">
    <property type="nucleotide sequence ID" value="NZ_JAJOMB010000004.1"/>
</dbReference>
<evidence type="ECO:0000256" key="5">
    <source>
        <dbReference type="ARBA" id="ARBA00013198"/>
    </source>
</evidence>
<dbReference type="Pfam" id="PF01182">
    <property type="entry name" value="Glucosamine_iso"/>
    <property type="match status" value="1"/>
</dbReference>
<organism evidence="9 10">
    <name type="scientific">Kineosporia babensis</name>
    <dbReference type="NCBI Taxonomy" id="499548"/>
    <lineage>
        <taxon>Bacteria</taxon>
        <taxon>Bacillati</taxon>
        <taxon>Actinomycetota</taxon>
        <taxon>Actinomycetes</taxon>
        <taxon>Kineosporiales</taxon>
        <taxon>Kineosporiaceae</taxon>
        <taxon>Kineosporia</taxon>
    </lineage>
</organism>
<comment type="caution">
    <text evidence="9">The sequence shown here is derived from an EMBL/GenBank/DDBJ whole genome shotgun (WGS) entry which is preliminary data.</text>
</comment>
<dbReference type="AlphaFoldDB" id="A0A9X1N9Y3"/>
<keyword evidence="7 9" id="KW-0378">Hydrolase</keyword>
<dbReference type="GO" id="GO:0017057">
    <property type="term" value="F:6-phosphogluconolactonase activity"/>
    <property type="evidence" value="ECO:0007669"/>
    <property type="project" value="UniProtKB-UniRule"/>
</dbReference>
<comment type="pathway">
    <text evidence="3 7">Carbohydrate degradation; pentose phosphate pathway; D-ribulose 5-phosphate from D-glucose 6-phosphate (oxidative stage): step 2/3.</text>
</comment>